<feature type="transmembrane region" description="Helical" evidence="2">
    <location>
        <begin position="56"/>
        <end position="74"/>
    </location>
</feature>
<dbReference type="InterPro" id="IPR026898">
    <property type="entry name" value="PrsW"/>
</dbReference>
<gene>
    <name evidence="3" type="ORF">NCTC10485_01468</name>
</gene>
<evidence type="ECO:0000313" key="3">
    <source>
        <dbReference type="EMBL" id="VEG47174.1"/>
    </source>
</evidence>
<dbReference type="EMBL" id="LR134355">
    <property type="protein sequence ID" value="VEG47174.1"/>
    <property type="molecule type" value="Genomic_DNA"/>
</dbReference>
<accession>A0A448I4A6</accession>
<feature type="transmembrane region" description="Helical" evidence="2">
    <location>
        <begin position="147"/>
        <end position="173"/>
    </location>
</feature>
<feature type="transmembrane region" description="Helical" evidence="2">
    <location>
        <begin position="267"/>
        <end position="286"/>
    </location>
</feature>
<keyword evidence="2" id="KW-0472">Membrane</keyword>
<evidence type="ECO:0000313" key="4">
    <source>
        <dbReference type="Proteomes" id="UP000282551"/>
    </source>
</evidence>
<keyword evidence="4" id="KW-1185">Reference proteome</keyword>
<feature type="compositionally biased region" description="Basic and acidic residues" evidence="1">
    <location>
        <begin position="345"/>
        <end position="355"/>
    </location>
</feature>
<name>A0A448I4A6_MYCCI</name>
<feature type="transmembrane region" description="Helical" evidence="2">
    <location>
        <begin position="24"/>
        <end position="44"/>
    </location>
</feature>
<dbReference type="PANTHER" id="PTHR36844">
    <property type="entry name" value="PROTEASE PRSW"/>
    <property type="match status" value="1"/>
</dbReference>
<dbReference type="RefSeq" id="WP_235666397.1">
    <property type="nucleotide sequence ID" value="NZ_AP022604.1"/>
</dbReference>
<organism evidence="3 4">
    <name type="scientific">Mycolicibacterium chitae</name>
    <name type="common">Mycobacterium chitae</name>
    <dbReference type="NCBI Taxonomy" id="1792"/>
    <lineage>
        <taxon>Bacteria</taxon>
        <taxon>Bacillati</taxon>
        <taxon>Actinomycetota</taxon>
        <taxon>Actinomycetes</taxon>
        <taxon>Mycobacteriales</taxon>
        <taxon>Mycobacteriaceae</taxon>
        <taxon>Mycolicibacterium</taxon>
    </lineage>
</organism>
<feature type="transmembrane region" description="Helical" evidence="2">
    <location>
        <begin position="242"/>
        <end position="261"/>
    </location>
</feature>
<dbReference type="Proteomes" id="UP000282551">
    <property type="component" value="Chromosome"/>
</dbReference>
<evidence type="ECO:0000256" key="1">
    <source>
        <dbReference type="SAM" id="MobiDB-lite"/>
    </source>
</evidence>
<protein>
    <submittedName>
        <fullName evidence="3">Integral membrane protein</fullName>
    </submittedName>
</protein>
<dbReference type="PANTHER" id="PTHR36844:SF1">
    <property type="entry name" value="PROTEASE PRSW"/>
    <property type="match status" value="1"/>
</dbReference>
<sequence length="355" mass="38735">MTATLADDTIPATDRPVVYRPQSAVFWLLIAALGLGILGLLGEFGPAISETLNTQLALAPIWLGFIVFLLWLMFKFDPYRSVRPYPQGLVAGAALGATTAVVMAMHGNGALQQLWARVLDPDTVAAWGPALSAPFVEEAAKGLCATVILVLCAATYNRIAHALMLGMFVGFGFDISEDLTYATRSAIYSLDSDLAGAGVNLVARILTAIPAHWSYTGLFTVGVLVLLPSFAGRDRWSPARRLGVAAALMFSAVFMHFVWDAPVPENILTKFAINLVIFFTAALLLIRDERDRVRGRIAAGRDVDPLRGVDDEVLDSLGSWRDRRRFLRQARRAGGRKAKKAARQRQRDALDLLNR</sequence>
<proteinExistence type="predicted"/>
<keyword evidence="2" id="KW-1133">Transmembrane helix</keyword>
<dbReference type="Pfam" id="PF13367">
    <property type="entry name" value="PrsW-protease"/>
    <property type="match status" value="1"/>
</dbReference>
<dbReference type="GO" id="GO:0008233">
    <property type="term" value="F:peptidase activity"/>
    <property type="evidence" value="ECO:0007669"/>
    <property type="project" value="InterPro"/>
</dbReference>
<reference evidence="3 4" key="1">
    <citation type="submission" date="2018-12" db="EMBL/GenBank/DDBJ databases">
        <authorList>
            <consortium name="Pathogen Informatics"/>
        </authorList>
    </citation>
    <scope>NUCLEOTIDE SEQUENCE [LARGE SCALE GENOMIC DNA]</scope>
    <source>
        <strain evidence="3 4">NCTC10485</strain>
    </source>
</reference>
<evidence type="ECO:0000256" key="2">
    <source>
        <dbReference type="SAM" id="Phobius"/>
    </source>
</evidence>
<feature type="transmembrane region" description="Helical" evidence="2">
    <location>
        <begin position="86"/>
        <end position="105"/>
    </location>
</feature>
<feature type="compositionally biased region" description="Basic residues" evidence="1">
    <location>
        <begin position="331"/>
        <end position="344"/>
    </location>
</feature>
<dbReference type="AlphaFoldDB" id="A0A448I4A6"/>
<keyword evidence="2" id="KW-0812">Transmembrane</keyword>
<feature type="transmembrane region" description="Helical" evidence="2">
    <location>
        <begin position="212"/>
        <end position="230"/>
    </location>
</feature>
<feature type="region of interest" description="Disordered" evidence="1">
    <location>
        <begin position="331"/>
        <end position="355"/>
    </location>
</feature>